<feature type="compositionally biased region" description="Polar residues" evidence="9">
    <location>
        <begin position="238"/>
        <end position="254"/>
    </location>
</feature>
<dbReference type="CDD" id="cd17734">
    <property type="entry name" value="BRCT_Bard1_rpt1"/>
    <property type="match status" value="1"/>
</dbReference>
<evidence type="ECO:0000259" key="10">
    <source>
        <dbReference type="PROSITE" id="PS50172"/>
    </source>
</evidence>
<dbReference type="PANTHER" id="PTHR13763">
    <property type="entry name" value="BREAST CANCER TYPE 1 SUSCEPTIBILITY PROTEIN BRCA1"/>
    <property type="match status" value="1"/>
</dbReference>
<dbReference type="SUPFAM" id="SSF57850">
    <property type="entry name" value="RING/U-box"/>
    <property type="match status" value="1"/>
</dbReference>
<reference evidence="11 12" key="1">
    <citation type="journal article" date="2018" name="Gigascience">
        <title>Genomes of trombidid mites reveal novel predicted allergens and laterally-transferred genes associated with secondary metabolism.</title>
        <authorList>
            <person name="Dong X."/>
            <person name="Chaisiri K."/>
            <person name="Xia D."/>
            <person name="Armstrong S.D."/>
            <person name="Fang Y."/>
            <person name="Donnelly M.J."/>
            <person name="Kadowaki T."/>
            <person name="McGarry J.W."/>
            <person name="Darby A.C."/>
            <person name="Makepeace B.L."/>
        </authorList>
    </citation>
    <scope>NUCLEOTIDE SEQUENCE [LARGE SCALE GENOMIC DNA]</scope>
    <source>
        <strain evidence="11">UoL-WK</strain>
    </source>
</reference>
<keyword evidence="4" id="KW-0227">DNA damage</keyword>
<keyword evidence="6" id="KW-0862">Zinc</keyword>
<sequence length="597" mass="68871">MSDHKSKIGLWNSLKTNCEQWLQQGVLCPYCGQMPQALYTSKCTHVFCEQCVELCFGKRCLFCDFPINDRSVLKEETVYEPIIECAKQLASIVRVDLRKIGHDLTQKRQNAETLNENDENVDKIDEAIKKPEAKRKRTANGRYAKRSEDRKEFVSPEKKVKSNAKSKSHKNDSVFSKIPIHTYSKDARDSKLQSKQSILFDKTIKNTEVESEQSSEDDETYDYKDEYKTKRTKVQKIYQKNATKNVQASNNIRSNDAKRKAEDLEFSDNDEDENDGEIASKGKRSYRRNVNRKQESEKAKIVKIKKSKSSAKQFNNENNSDEEESEHDDLDEITESKVINKNRFKRSKKSSNDIESHDSHIHTEKRKGRPPKEAKNKRSLSFSAERSSSGKRLIIVTSGLNPEQTSIVSQFRHRFNCKLLSEYSEDVTHIICRVKDDNFTKRTIKYLYGVLGNKWIVSFDWIEDSLRKNELLNEELYELDGTKQIDNKVFTGIPKRSRTTKKKLFEGYQAFFEGKFQNSDAPLKNDLMALFTCGGGTVLTNNYQLNSAMKRSGRLFLIRDIDTNSSKATSQFKPISVADYLNMIAEFSIPSAFVNEL</sequence>
<feature type="region of interest" description="Disordered" evidence="9">
    <location>
        <begin position="238"/>
        <end position="385"/>
    </location>
</feature>
<dbReference type="SMART" id="SM00292">
    <property type="entry name" value="BRCT"/>
    <property type="match status" value="1"/>
</dbReference>
<evidence type="ECO:0000256" key="6">
    <source>
        <dbReference type="ARBA" id="ARBA00022833"/>
    </source>
</evidence>
<keyword evidence="12" id="KW-1185">Reference proteome</keyword>
<keyword evidence="5" id="KW-0863">Zinc-finger</keyword>
<dbReference type="AlphaFoldDB" id="A0A443RDM1"/>
<feature type="compositionally biased region" description="Basic and acidic residues" evidence="9">
    <location>
        <begin position="145"/>
        <end position="160"/>
    </location>
</feature>
<evidence type="ECO:0000313" key="11">
    <source>
        <dbReference type="EMBL" id="RWS13358.1"/>
    </source>
</evidence>
<dbReference type="PROSITE" id="PS00518">
    <property type="entry name" value="ZF_RING_1"/>
    <property type="match status" value="1"/>
</dbReference>
<comment type="caution">
    <text evidence="11">The sequence shown here is derived from an EMBL/GenBank/DDBJ whole genome shotgun (WGS) entry which is preliminary data.</text>
</comment>
<name>A0A443RDM1_9ACAR</name>
<protein>
    <submittedName>
        <fullName evidence="11">Breast cancer 1-like protein</fullName>
    </submittedName>
</protein>
<dbReference type="InterPro" id="IPR017907">
    <property type="entry name" value="Znf_RING_CS"/>
</dbReference>
<evidence type="ECO:0000256" key="7">
    <source>
        <dbReference type="ARBA" id="ARBA00023204"/>
    </source>
</evidence>
<dbReference type="EMBL" id="NCKU01001017">
    <property type="protein sequence ID" value="RWS13358.1"/>
    <property type="molecule type" value="Genomic_DNA"/>
</dbReference>
<comment type="subcellular location">
    <subcellularLocation>
        <location evidence="1">Nucleus</location>
    </subcellularLocation>
</comment>
<evidence type="ECO:0000256" key="3">
    <source>
        <dbReference type="ARBA" id="ARBA00022737"/>
    </source>
</evidence>
<keyword evidence="2" id="KW-0479">Metal-binding</keyword>
<feature type="compositionally biased region" description="Acidic residues" evidence="9">
    <location>
        <begin position="319"/>
        <end position="333"/>
    </location>
</feature>
<gene>
    <name evidence="11" type="ORF">B4U79_17367</name>
</gene>
<feature type="region of interest" description="Disordered" evidence="9">
    <location>
        <begin position="111"/>
        <end position="173"/>
    </location>
</feature>
<keyword evidence="3" id="KW-0677">Repeat</keyword>
<dbReference type="Pfam" id="PF00533">
    <property type="entry name" value="BRCT"/>
    <property type="match status" value="1"/>
</dbReference>
<dbReference type="Proteomes" id="UP000285301">
    <property type="component" value="Unassembled WGS sequence"/>
</dbReference>
<evidence type="ECO:0000256" key="1">
    <source>
        <dbReference type="ARBA" id="ARBA00004123"/>
    </source>
</evidence>
<dbReference type="PANTHER" id="PTHR13763:SF0">
    <property type="entry name" value="BREAST CANCER TYPE 1 SUSCEPTIBILITY PROTEIN"/>
    <property type="match status" value="1"/>
</dbReference>
<dbReference type="OrthoDB" id="6516617at2759"/>
<dbReference type="GO" id="GO:0004842">
    <property type="term" value="F:ubiquitin-protein transferase activity"/>
    <property type="evidence" value="ECO:0007669"/>
    <property type="project" value="TreeGrafter"/>
</dbReference>
<dbReference type="Gene3D" id="3.40.50.10190">
    <property type="entry name" value="BRCT domain"/>
    <property type="match status" value="2"/>
</dbReference>
<keyword evidence="7" id="KW-0234">DNA repair</keyword>
<dbReference type="InterPro" id="IPR036420">
    <property type="entry name" value="BRCT_dom_sf"/>
</dbReference>
<evidence type="ECO:0000256" key="4">
    <source>
        <dbReference type="ARBA" id="ARBA00022763"/>
    </source>
</evidence>
<evidence type="ECO:0000256" key="5">
    <source>
        <dbReference type="ARBA" id="ARBA00022771"/>
    </source>
</evidence>
<feature type="compositionally biased region" description="Basic and acidic residues" evidence="9">
    <location>
        <begin position="120"/>
        <end position="131"/>
    </location>
</feature>
<keyword evidence="8" id="KW-0539">Nucleus</keyword>
<dbReference type="FunFam" id="3.40.50.10190:FF:000006">
    <property type="entry name" value="Breast cancer type 1 susceptibility protein homolog"/>
    <property type="match status" value="1"/>
</dbReference>
<organism evidence="11 12">
    <name type="scientific">Dinothrombium tinctorium</name>
    <dbReference type="NCBI Taxonomy" id="1965070"/>
    <lineage>
        <taxon>Eukaryota</taxon>
        <taxon>Metazoa</taxon>
        <taxon>Ecdysozoa</taxon>
        <taxon>Arthropoda</taxon>
        <taxon>Chelicerata</taxon>
        <taxon>Arachnida</taxon>
        <taxon>Acari</taxon>
        <taxon>Acariformes</taxon>
        <taxon>Trombidiformes</taxon>
        <taxon>Prostigmata</taxon>
        <taxon>Anystina</taxon>
        <taxon>Parasitengona</taxon>
        <taxon>Trombidioidea</taxon>
        <taxon>Trombidiidae</taxon>
        <taxon>Dinothrombium</taxon>
    </lineage>
</organism>
<feature type="domain" description="BRCT" evidence="10">
    <location>
        <begin position="394"/>
        <end position="479"/>
    </location>
</feature>
<dbReference type="CDD" id="cd16449">
    <property type="entry name" value="RING-HC"/>
    <property type="match status" value="1"/>
</dbReference>
<evidence type="ECO:0000256" key="2">
    <source>
        <dbReference type="ARBA" id="ARBA00022723"/>
    </source>
</evidence>
<feature type="compositionally biased region" description="Basic and acidic residues" evidence="9">
    <location>
        <begin position="350"/>
        <end position="362"/>
    </location>
</feature>
<dbReference type="GO" id="GO:0070531">
    <property type="term" value="C:BRCA1-A complex"/>
    <property type="evidence" value="ECO:0007669"/>
    <property type="project" value="TreeGrafter"/>
</dbReference>
<dbReference type="InterPro" id="IPR001357">
    <property type="entry name" value="BRCT_dom"/>
</dbReference>
<dbReference type="STRING" id="1965070.A0A443RDM1"/>
<proteinExistence type="predicted"/>
<dbReference type="GO" id="GO:0008270">
    <property type="term" value="F:zinc ion binding"/>
    <property type="evidence" value="ECO:0007669"/>
    <property type="project" value="UniProtKB-KW"/>
</dbReference>
<evidence type="ECO:0000256" key="8">
    <source>
        <dbReference type="ARBA" id="ARBA00023242"/>
    </source>
</evidence>
<accession>A0A443RDM1</accession>
<dbReference type="SUPFAM" id="SSF52113">
    <property type="entry name" value="BRCT domain"/>
    <property type="match status" value="1"/>
</dbReference>
<feature type="compositionally biased region" description="Acidic residues" evidence="9">
    <location>
        <begin position="264"/>
        <end position="276"/>
    </location>
</feature>
<dbReference type="InterPro" id="IPR013083">
    <property type="entry name" value="Znf_RING/FYVE/PHD"/>
</dbReference>
<dbReference type="InterPro" id="IPR031099">
    <property type="entry name" value="BRCA1-associated"/>
</dbReference>
<evidence type="ECO:0000256" key="9">
    <source>
        <dbReference type="SAM" id="MobiDB-lite"/>
    </source>
</evidence>
<dbReference type="GO" id="GO:0000724">
    <property type="term" value="P:double-strand break repair via homologous recombination"/>
    <property type="evidence" value="ECO:0007669"/>
    <property type="project" value="TreeGrafter"/>
</dbReference>
<feature type="compositionally biased region" description="Basic residues" evidence="9">
    <location>
        <begin position="281"/>
        <end position="291"/>
    </location>
</feature>
<dbReference type="GO" id="GO:0031436">
    <property type="term" value="C:BRCA1-BARD1 complex"/>
    <property type="evidence" value="ECO:0007669"/>
    <property type="project" value="TreeGrafter"/>
</dbReference>
<evidence type="ECO:0000313" key="12">
    <source>
        <dbReference type="Proteomes" id="UP000285301"/>
    </source>
</evidence>
<dbReference type="GO" id="GO:0045944">
    <property type="term" value="P:positive regulation of transcription by RNA polymerase II"/>
    <property type="evidence" value="ECO:0007669"/>
    <property type="project" value="TreeGrafter"/>
</dbReference>
<dbReference type="PROSITE" id="PS50172">
    <property type="entry name" value="BRCT"/>
    <property type="match status" value="1"/>
</dbReference>
<dbReference type="Gene3D" id="3.30.40.10">
    <property type="entry name" value="Zinc/RING finger domain, C3HC4 (zinc finger)"/>
    <property type="match status" value="1"/>
</dbReference>
<feature type="compositionally biased region" description="Basic residues" evidence="9">
    <location>
        <begin position="340"/>
        <end position="349"/>
    </location>
</feature>